<protein>
    <submittedName>
        <fullName evidence="1">Uncharacterized protein</fullName>
    </submittedName>
</protein>
<gene>
    <name evidence="1" type="ORF">GDO78_000803</name>
</gene>
<proteinExistence type="predicted"/>
<sequence length="112" mass="12817">MSTFFRKVTRTKENESPGGIKLFHATNASLMYVRDHFHLCLTCPLLPTSTRHCRLSCLPSPPFLFDAAINGLTAYDERKCSCRIGCKSEKSVLDSKCLLTRLQRQPFLVRMY</sequence>
<comment type="caution">
    <text evidence="1">The sequence shown here is derived from an EMBL/GenBank/DDBJ whole genome shotgun (WGS) entry which is preliminary data.</text>
</comment>
<reference evidence="1" key="1">
    <citation type="thesis" date="2020" institute="ProQuest LLC" country="789 East Eisenhower Parkway, Ann Arbor, MI, USA">
        <title>Comparative Genomics and Chromosome Evolution.</title>
        <authorList>
            <person name="Mudd A.B."/>
        </authorList>
    </citation>
    <scope>NUCLEOTIDE SEQUENCE</scope>
    <source>
        <strain evidence="1">HN-11 Male</strain>
        <tissue evidence="1">Kidney and liver</tissue>
    </source>
</reference>
<evidence type="ECO:0000313" key="2">
    <source>
        <dbReference type="Proteomes" id="UP000770717"/>
    </source>
</evidence>
<keyword evidence="2" id="KW-1185">Reference proteome</keyword>
<dbReference type="AlphaFoldDB" id="A0A8J6KI69"/>
<dbReference type="Proteomes" id="UP000770717">
    <property type="component" value="Unassembled WGS sequence"/>
</dbReference>
<accession>A0A8J6KI69</accession>
<evidence type="ECO:0000313" key="1">
    <source>
        <dbReference type="EMBL" id="KAG9492500.1"/>
    </source>
</evidence>
<dbReference type="EMBL" id="WNTK01000001">
    <property type="protein sequence ID" value="KAG9492500.1"/>
    <property type="molecule type" value="Genomic_DNA"/>
</dbReference>
<name>A0A8J6KI69_ELECQ</name>
<organism evidence="1 2">
    <name type="scientific">Eleutherodactylus coqui</name>
    <name type="common">Puerto Rican coqui</name>
    <dbReference type="NCBI Taxonomy" id="57060"/>
    <lineage>
        <taxon>Eukaryota</taxon>
        <taxon>Metazoa</taxon>
        <taxon>Chordata</taxon>
        <taxon>Craniata</taxon>
        <taxon>Vertebrata</taxon>
        <taxon>Euteleostomi</taxon>
        <taxon>Amphibia</taxon>
        <taxon>Batrachia</taxon>
        <taxon>Anura</taxon>
        <taxon>Neobatrachia</taxon>
        <taxon>Hyloidea</taxon>
        <taxon>Eleutherodactylidae</taxon>
        <taxon>Eleutherodactylinae</taxon>
        <taxon>Eleutherodactylus</taxon>
        <taxon>Eleutherodactylus</taxon>
    </lineage>
</organism>